<gene>
    <name evidence="1" type="ORF">ACFQPE_08240</name>
</gene>
<name>A0ABD6A8Q2_9EURY</name>
<dbReference type="Gene3D" id="3.40.1260.10">
    <property type="entry name" value="DsrEFH-like"/>
    <property type="match status" value="1"/>
</dbReference>
<evidence type="ECO:0000313" key="2">
    <source>
        <dbReference type="Proteomes" id="UP001596547"/>
    </source>
</evidence>
<dbReference type="PANTHER" id="PTHR37691:SF1">
    <property type="entry name" value="BLR3518 PROTEIN"/>
    <property type="match status" value="1"/>
</dbReference>
<sequence>MNVVLHCSSGSDDDRGHALANARNLLGDDTVPLESVAFVANGDAVWMLVEGSTHADDVADLDGAVDFYACGNSLRTREIPTADLLAGVEPGSSGIGTVSKLQASGYHYVKVP</sequence>
<dbReference type="RefSeq" id="WP_276303957.1">
    <property type="nucleotide sequence ID" value="NZ_CP119992.1"/>
</dbReference>
<dbReference type="Proteomes" id="UP001596547">
    <property type="component" value="Unassembled WGS sequence"/>
</dbReference>
<dbReference type="AlphaFoldDB" id="A0ABD6A8Q2"/>
<comment type="caution">
    <text evidence="1">The sequence shown here is derived from an EMBL/GenBank/DDBJ whole genome shotgun (WGS) entry which is preliminary data.</text>
</comment>
<dbReference type="InterPro" id="IPR003787">
    <property type="entry name" value="Sulphur_relay_DsrE/F-like"/>
</dbReference>
<dbReference type="SUPFAM" id="SSF75169">
    <property type="entry name" value="DsrEFH-like"/>
    <property type="match status" value="1"/>
</dbReference>
<dbReference type="Pfam" id="PF02635">
    <property type="entry name" value="DsrE"/>
    <property type="match status" value="1"/>
</dbReference>
<keyword evidence="2" id="KW-1185">Reference proteome</keyword>
<reference evidence="1 2" key="1">
    <citation type="journal article" date="2019" name="Int. J. Syst. Evol. Microbiol.">
        <title>The Global Catalogue of Microorganisms (GCM) 10K type strain sequencing project: providing services to taxonomists for standard genome sequencing and annotation.</title>
        <authorList>
            <consortium name="The Broad Institute Genomics Platform"/>
            <consortium name="The Broad Institute Genome Sequencing Center for Infectious Disease"/>
            <person name="Wu L."/>
            <person name="Ma J."/>
        </authorList>
    </citation>
    <scope>NUCLEOTIDE SEQUENCE [LARGE SCALE GENOMIC DNA]</scope>
    <source>
        <strain evidence="1 2">PSR21</strain>
    </source>
</reference>
<proteinExistence type="predicted"/>
<dbReference type="EMBL" id="JBHTBF010000002">
    <property type="protein sequence ID" value="MFC7316780.1"/>
    <property type="molecule type" value="Genomic_DNA"/>
</dbReference>
<dbReference type="GeneID" id="79316568"/>
<dbReference type="InterPro" id="IPR027396">
    <property type="entry name" value="DsrEFH-like"/>
</dbReference>
<protein>
    <submittedName>
        <fullName evidence="1">DsrE family protein</fullName>
    </submittedName>
</protein>
<dbReference type="PANTHER" id="PTHR37691">
    <property type="entry name" value="BLR3518 PROTEIN"/>
    <property type="match status" value="1"/>
</dbReference>
<accession>A0ABD6A8Q2</accession>
<organism evidence="1 2">
    <name type="scientific">Halomarina halobia</name>
    <dbReference type="NCBI Taxonomy" id="3033386"/>
    <lineage>
        <taxon>Archaea</taxon>
        <taxon>Methanobacteriati</taxon>
        <taxon>Methanobacteriota</taxon>
        <taxon>Stenosarchaea group</taxon>
        <taxon>Halobacteria</taxon>
        <taxon>Halobacteriales</taxon>
        <taxon>Natronomonadaceae</taxon>
        <taxon>Halomarina</taxon>
    </lineage>
</organism>
<evidence type="ECO:0000313" key="1">
    <source>
        <dbReference type="EMBL" id="MFC7316780.1"/>
    </source>
</evidence>